<dbReference type="Pfam" id="PF08421">
    <property type="entry name" value="Methyltransf_13"/>
    <property type="match status" value="1"/>
</dbReference>
<name>A0ABW9U6J5_9BACL</name>
<accession>A0ABW9U6J5</accession>
<evidence type="ECO:0000313" key="3">
    <source>
        <dbReference type="EMBL" id="MVQ34468.1"/>
    </source>
</evidence>
<gene>
    <name evidence="3" type="ORF">GON05_07360</name>
</gene>
<dbReference type="Gene3D" id="6.20.50.110">
    <property type="entry name" value="Methyltransferase, zinc-binding domain"/>
    <property type="match status" value="1"/>
</dbReference>
<dbReference type="Proteomes" id="UP000467637">
    <property type="component" value="Unassembled WGS sequence"/>
</dbReference>
<dbReference type="Pfam" id="PF08484">
    <property type="entry name" value="Methyltransf_14"/>
    <property type="match status" value="1"/>
</dbReference>
<dbReference type="PANTHER" id="PTHR43861:SF5">
    <property type="entry name" value="BLL5978 PROTEIN"/>
    <property type="match status" value="1"/>
</dbReference>
<comment type="caution">
    <text evidence="3">The sequence shown here is derived from an EMBL/GenBank/DDBJ whole genome shotgun (WGS) entry which is preliminary data.</text>
</comment>
<dbReference type="RefSeq" id="WP_157318516.1">
    <property type="nucleotide sequence ID" value="NZ_WSEM01000007.1"/>
</dbReference>
<keyword evidence="3" id="KW-0808">Transferase</keyword>
<reference evidence="3 4" key="1">
    <citation type="submission" date="2019-12" db="EMBL/GenBank/DDBJ databases">
        <authorList>
            <person name="Huq M.A."/>
        </authorList>
    </citation>
    <scope>NUCLEOTIDE SEQUENCE [LARGE SCALE GENOMIC DNA]</scope>
    <source>
        <strain evidence="3 4">MAH-34</strain>
    </source>
</reference>
<feature type="domain" description="Methyltransferase putative zinc binding" evidence="1">
    <location>
        <begin position="11"/>
        <end position="69"/>
    </location>
</feature>
<evidence type="ECO:0000259" key="2">
    <source>
        <dbReference type="Pfam" id="PF08484"/>
    </source>
</evidence>
<dbReference type="GO" id="GO:0032259">
    <property type="term" value="P:methylation"/>
    <property type="evidence" value="ECO:0007669"/>
    <property type="project" value="UniProtKB-KW"/>
</dbReference>
<proteinExistence type="predicted"/>
<evidence type="ECO:0000259" key="1">
    <source>
        <dbReference type="Pfam" id="PF08421"/>
    </source>
</evidence>
<protein>
    <submittedName>
        <fullName evidence="3">Methyltransferase domain-containing protein</fullName>
    </submittedName>
</protein>
<dbReference type="Gene3D" id="3.40.50.720">
    <property type="entry name" value="NAD(P)-binding Rossmann-like Domain"/>
    <property type="match status" value="1"/>
</dbReference>
<dbReference type="GO" id="GO:0008168">
    <property type="term" value="F:methyltransferase activity"/>
    <property type="evidence" value="ECO:0007669"/>
    <property type="project" value="UniProtKB-KW"/>
</dbReference>
<keyword evidence="4" id="KW-1185">Reference proteome</keyword>
<dbReference type="Gene3D" id="3.40.50.150">
    <property type="entry name" value="Vaccinia Virus protein VP39"/>
    <property type="match status" value="1"/>
</dbReference>
<dbReference type="InterPro" id="IPR013691">
    <property type="entry name" value="MeTrfase_14"/>
</dbReference>
<dbReference type="InterPro" id="IPR038576">
    <property type="entry name" value="Methyltransf_Zn-bd_dom_put_sf"/>
</dbReference>
<sequence length="400" mass="45547">MNNEFHSIDNCRSCGNETFREIYQVDPIPVAGMYANIDDFTEGINIPITLILCENCNLVQLKETVNPEIYSNYSFAGSTTPTYKNYLSDLAKHLVEQKGTNNKKVLEVGAGDGTFLQHLKSYGHNDVLGVEPSTQLCVFSREKGIPMINNFFNKEFLNQSEIGKYDLVIVRHVLEHIDNLEEMINCLKFVLKPEGLLVVEVPDFDATLKFNLFSNIFHEHLNYFTIESISSLLSRHNFSIDYTERVNIHGGSILLYLKNGSDTSISESHNIDLLKINLFSNNAMKYFNAIKREIEKLIDSNKIVHGFGASHRTFLLMANAKLSSIEVPILYDNNTFLHNKKLLGLNASVYPVDRLNKNEHPDAIVIFATSYENEIIELLRQEYGFNGEIVSLKYEVLLNE</sequence>
<dbReference type="PANTHER" id="PTHR43861">
    <property type="entry name" value="TRANS-ACONITATE 2-METHYLTRANSFERASE-RELATED"/>
    <property type="match status" value="1"/>
</dbReference>
<feature type="domain" description="C-methyltransferase" evidence="2">
    <location>
        <begin position="277"/>
        <end position="389"/>
    </location>
</feature>
<organism evidence="3 4">
    <name type="scientific">Paenibacillus anseongense</name>
    <dbReference type="NCBI Taxonomy" id="2682845"/>
    <lineage>
        <taxon>Bacteria</taxon>
        <taxon>Bacillati</taxon>
        <taxon>Bacillota</taxon>
        <taxon>Bacilli</taxon>
        <taxon>Bacillales</taxon>
        <taxon>Paenibacillaceae</taxon>
        <taxon>Paenibacillus</taxon>
    </lineage>
</organism>
<dbReference type="InterPro" id="IPR013630">
    <property type="entry name" value="Methyltransf_Zn-bd_dom_put"/>
</dbReference>
<evidence type="ECO:0000313" key="4">
    <source>
        <dbReference type="Proteomes" id="UP000467637"/>
    </source>
</evidence>
<dbReference type="CDD" id="cd02440">
    <property type="entry name" value="AdoMet_MTases"/>
    <property type="match status" value="1"/>
</dbReference>
<dbReference type="Pfam" id="PF13489">
    <property type="entry name" value="Methyltransf_23"/>
    <property type="match status" value="1"/>
</dbReference>
<keyword evidence="3" id="KW-0489">Methyltransferase</keyword>
<dbReference type="EMBL" id="WSEM01000007">
    <property type="protein sequence ID" value="MVQ34468.1"/>
    <property type="molecule type" value="Genomic_DNA"/>
</dbReference>
<dbReference type="SUPFAM" id="SSF53335">
    <property type="entry name" value="S-adenosyl-L-methionine-dependent methyltransferases"/>
    <property type="match status" value="1"/>
</dbReference>
<dbReference type="InterPro" id="IPR029063">
    <property type="entry name" value="SAM-dependent_MTases_sf"/>
</dbReference>